<organism evidence="1">
    <name type="scientific">Magallana gigas</name>
    <name type="common">Pacific oyster</name>
    <name type="synonym">Crassostrea gigas</name>
    <dbReference type="NCBI Taxonomy" id="29159"/>
    <lineage>
        <taxon>Eukaryota</taxon>
        <taxon>Metazoa</taxon>
        <taxon>Spiralia</taxon>
        <taxon>Lophotrochozoa</taxon>
        <taxon>Mollusca</taxon>
        <taxon>Bivalvia</taxon>
        <taxon>Autobranchia</taxon>
        <taxon>Pteriomorphia</taxon>
        <taxon>Ostreida</taxon>
        <taxon>Ostreoidea</taxon>
        <taxon>Ostreidae</taxon>
        <taxon>Magallana</taxon>
    </lineage>
</organism>
<sequence length="92" mass="10336">METIPNPLNISCRLNGRYVIYYNNRTNHPLRDGYSDYAYNELCELEVYGCLNASYYGDNCSTPCHQNCLDGRCDVEDGTCLGCVQGYTGSIV</sequence>
<name>K1PV12_MAGGI</name>
<evidence type="ECO:0000313" key="1">
    <source>
        <dbReference type="EMBL" id="EKC20095.1"/>
    </source>
</evidence>
<dbReference type="HOGENOM" id="CLU_2415437_0_0_1"/>
<gene>
    <name evidence="1" type="ORF">CGI_10006901</name>
</gene>
<accession>K1PV12</accession>
<dbReference type="AlphaFoldDB" id="K1PV12"/>
<proteinExistence type="predicted"/>
<reference evidence="1" key="1">
    <citation type="journal article" date="2012" name="Nature">
        <title>The oyster genome reveals stress adaptation and complexity of shell formation.</title>
        <authorList>
            <person name="Zhang G."/>
            <person name="Fang X."/>
            <person name="Guo X."/>
            <person name="Li L."/>
            <person name="Luo R."/>
            <person name="Xu F."/>
            <person name="Yang P."/>
            <person name="Zhang L."/>
            <person name="Wang X."/>
            <person name="Qi H."/>
            <person name="Xiong Z."/>
            <person name="Que H."/>
            <person name="Xie Y."/>
            <person name="Holland P.W."/>
            <person name="Paps J."/>
            <person name="Zhu Y."/>
            <person name="Wu F."/>
            <person name="Chen Y."/>
            <person name="Wang J."/>
            <person name="Peng C."/>
            <person name="Meng J."/>
            <person name="Yang L."/>
            <person name="Liu J."/>
            <person name="Wen B."/>
            <person name="Zhang N."/>
            <person name="Huang Z."/>
            <person name="Zhu Q."/>
            <person name="Feng Y."/>
            <person name="Mount A."/>
            <person name="Hedgecock D."/>
            <person name="Xu Z."/>
            <person name="Liu Y."/>
            <person name="Domazet-Loso T."/>
            <person name="Du Y."/>
            <person name="Sun X."/>
            <person name="Zhang S."/>
            <person name="Liu B."/>
            <person name="Cheng P."/>
            <person name="Jiang X."/>
            <person name="Li J."/>
            <person name="Fan D."/>
            <person name="Wang W."/>
            <person name="Fu W."/>
            <person name="Wang T."/>
            <person name="Wang B."/>
            <person name="Zhang J."/>
            <person name="Peng Z."/>
            <person name="Li Y."/>
            <person name="Li N."/>
            <person name="Wang J."/>
            <person name="Chen M."/>
            <person name="He Y."/>
            <person name="Tan F."/>
            <person name="Song X."/>
            <person name="Zheng Q."/>
            <person name="Huang R."/>
            <person name="Yang H."/>
            <person name="Du X."/>
            <person name="Chen L."/>
            <person name="Yang M."/>
            <person name="Gaffney P.M."/>
            <person name="Wang S."/>
            <person name="Luo L."/>
            <person name="She Z."/>
            <person name="Ming Y."/>
            <person name="Huang W."/>
            <person name="Zhang S."/>
            <person name="Huang B."/>
            <person name="Zhang Y."/>
            <person name="Qu T."/>
            <person name="Ni P."/>
            <person name="Miao G."/>
            <person name="Wang J."/>
            <person name="Wang Q."/>
            <person name="Steinberg C.E."/>
            <person name="Wang H."/>
            <person name="Li N."/>
            <person name="Qian L."/>
            <person name="Zhang G."/>
            <person name="Li Y."/>
            <person name="Yang H."/>
            <person name="Liu X."/>
            <person name="Wang J."/>
            <person name="Yin Y."/>
            <person name="Wang J."/>
        </authorList>
    </citation>
    <scope>NUCLEOTIDE SEQUENCE [LARGE SCALE GENOMIC DNA]</scope>
    <source>
        <strain evidence="1">05x7-T-G4-1.051#20</strain>
    </source>
</reference>
<protein>
    <submittedName>
        <fullName evidence="1">Uncharacterized protein</fullName>
    </submittedName>
</protein>
<dbReference type="InParanoid" id="K1PV12"/>
<dbReference type="Gene3D" id="2.60.120.260">
    <property type="entry name" value="Galactose-binding domain-like"/>
    <property type="match status" value="1"/>
</dbReference>
<dbReference type="EMBL" id="JH816440">
    <property type="protein sequence ID" value="EKC20095.1"/>
    <property type="molecule type" value="Genomic_DNA"/>
</dbReference>